<dbReference type="PROSITE" id="PS50294">
    <property type="entry name" value="WD_REPEATS_REGION"/>
    <property type="match status" value="3"/>
</dbReference>
<dbReference type="SUPFAM" id="SSF50978">
    <property type="entry name" value="WD40 repeat-like"/>
    <property type="match status" value="1"/>
</dbReference>
<feature type="repeat" description="WD" evidence="7">
    <location>
        <begin position="612"/>
        <end position="653"/>
    </location>
</feature>
<dbReference type="Gene3D" id="2.130.10.10">
    <property type="entry name" value="YVTN repeat-like/Quinoprotein amine dehydrogenase"/>
    <property type="match status" value="3"/>
</dbReference>
<sequence length="802" mass="90924">MSLPSRLAQSPLHARDPVLERLLPTLPLFFCSADHCLQLVDAIASLSKTNATRVSKDIQMQHRLAKLERVTDFLSLRHWCAQDRELIAYVRQLDALGMHSFLQLDGEDLVAALKCHRPEHVSLLVAGQQRLRSIQVSSDPIDDSASFSLASWLDSMHLSQYEPAFRRHDITSVAQLSRLTHDILRHTLRIQSKLHRDRILEFAADVAASHNQHHRVRQAPAFRLKLALSHVDQPPPRSNHSHTGTASPKMAMTSASLAKQVRTLFFSICRWLEGQSPPHHATLDRLYAAMQAASHGHITKASFAHGLRALNAGFTSAHVYGDRSVTSISPTTAAMKVKTISRVEQTFTQELATDRTKIHRNFDPKLHPFERPREYTRALNAVKLDKLFAKPFVGALDGHCDSVSCFATSNKSLVQFVSGACDGEIRLWDLPRRKCVWSVYGHGGFVRGLTVAPDGNTFFSCSEDKSIKQWRMAIANEDDSPEPVQTFHGKESFMGIDHHWSNTTFATCSSVVQVWDHNRSDPIHHYSWGADSITSVKFNPAEASLLASTGSDRAVSLYDTRLAQSMRKIVMEMRNNALAWNPMEPYHFTVANEDHNLYTFDMRNLDRAVMIHKDHVSAVMDVAYSPTGKEFVSGSYDRSIRIFNVRSAKSREVYHTKRMQRWVHKIAGWMHRGDLMGWLFLNCRIFAVKFSADAKFVLSGSDDTNIRIWKAQASRTLGKLNPRERKKLEYNDALKKRYQHLTEVKRIAKHRHVPKAIKKAAAAKQEGKERETKKLANVRKHSKPGKVPLVDIRKKSVIRQVE</sequence>
<feature type="region of interest" description="Disordered" evidence="8">
    <location>
        <begin position="760"/>
        <end position="802"/>
    </location>
</feature>
<dbReference type="InterPro" id="IPR001680">
    <property type="entry name" value="WD40_rpt"/>
</dbReference>
<feature type="repeat" description="WD" evidence="7">
    <location>
        <begin position="396"/>
        <end position="438"/>
    </location>
</feature>
<evidence type="ECO:0000256" key="7">
    <source>
        <dbReference type="PROSITE-ProRule" id="PRU00221"/>
    </source>
</evidence>
<name>A0A418B2S4_9STRA</name>
<comment type="caution">
    <text evidence="10">The sequence shown here is derived from an EMBL/GenBank/DDBJ whole genome shotgun (WGS) entry which is preliminary data.</text>
</comment>
<feature type="region of interest" description="Disordered" evidence="8">
    <location>
        <begin position="231"/>
        <end position="253"/>
    </location>
</feature>
<protein>
    <recommendedName>
        <fullName evidence="9">SAM domain-containing protein</fullName>
    </recommendedName>
</protein>
<dbReference type="GO" id="GO:0032040">
    <property type="term" value="C:small-subunit processome"/>
    <property type="evidence" value="ECO:0007669"/>
    <property type="project" value="TreeGrafter"/>
</dbReference>
<comment type="subcellular location">
    <subcellularLocation>
        <location evidence="1">Nucleus</location>
        <location evidence="1">Nucleolus</location>
    </subcellularLocation>
</comment>
<dbReference type="SMART" id="SM00320">
    <property type="entry name" value="WD40"/>
    <property type="match status" value="7"/>
</dbReference>
<feature type="repeat" description="WD" evidence="7">
    <location>
        <begin position="685"/>
        <end position="719"/>
    </location>
</feature>
<keyword evidence="3 7" id="KW-0853">WD repeat</keyword>
<dbReference type="EMBL" id="QUSY01000145">
    <property type="protein sequence ID" value="RHY32310.1"/>
    <property type="molecule type" value="Genomic_DNA"/>
</dbReference>
<dbReference type="PROSITE" id="PS50082">
    <property type="entry name" value="WD_REPEATS_2"/>
    <property type="match status" value="4"/>
</dbReference>
<dbReference type="SMART" id="SM00454">
    <property type="entry name" value="SAM"/>
    <property type="match status" value="1"/>
</dbReference>
<dbReference type="Gene3D" id="1.10.150.50">
    <property type="entry name" value="Transcription Factor, Ets-1"/>
    <property type="match status" value="1"/>
</dbReference>
<feature type="compositionally biased region" description="Basic and acidic residues" evidence="8">
    <location>
        <begin position="765"/>
        <end position="774"/>
    </location>
</feature>
<dbReference type="VEuPathDB" id="FungiDB:H310_05623"/>
<evidence type="ECO:0000256" key="4">
    <source>
        <dbReference type="ARBA" id="ARBA00022737"/>
    </source>
</evidence>
<evidence type="ECO:0000259" key="9">
    <source>
        <dbReference type="PROSITE" id="PS50105"/>
    </source>
</evidence>
<dbReference type="InterPro" id="IPR007287">
    <property type="entry name" value="Sof1"/>
</dbReference>
<feature type="domain" description="SAM" evidence="9">
    <location>
        <begin position="148"/>
        <end position="209"/>
    </location>
</feature>
<keyword evidence="11" id="KW-1185">Reference proteome</keyword>
<dbReference type="InterPro" id="IPR013761">
    <property type="entry name" value="SAM/pointed_sf"/>
</dbReference>
<evidence type="ECO:0000256" key="3">
    <source>
        <dbReference type="ARBA" id="ARBA00022574"/>
    </source>
</evidence>
<dbReference type="Pfam" id="PF04158">
    <property type="entry name" value="Sof1"/>
    <property type="match status" value="1"/>
</dbReference>
<accession>A0A418B2S4</accession>
<gene>
    <name evidence="10" type="ORF">DYB32_002660</name>
</gene>
<dbReference type="InterPro" id="IPR001660">
    <property type="entry name" value="SAM"/>
</dbReference>
<dbReference type="PANTHER" id="PTHR22851:SF0">
    <property type="entry name" value="DDB1- AND CUL4-ASSOCIATED FACTOR 13"/>
    <property type="match status" value="1"/>
</dbReference>
<dbReference type="AlphaFoldDB" id="A0A418B2S4"/>
<keyword evidence="4" id="KW-0677">Repeat</keyword>
<reference evidence="10 11" key="1">
    <citation type="submission" date="2018-08" db="EMBL/GenBank/DDBJ databases">
        <title>Aphanomyces genome sequencing and annotation.</title>
        <authorList>
            <person name="Minardi D."/>
            <person name="Oidtmann B."/>
            <person name="Van Der Giezen M."/>
            <person name="Studholme D.J."/>
        </authorList>
    </citation>
    <scope>NUCLEOTIDE SEQUENCE [LARGE SCALE GENOMIC DNA]</scope>
    <source>
        <strain evidence="10 11">NJM0002</strain>
    </source>
</reference>
<organism evidence="10 11">
    <name type="scientific">Aphanomyces invadans</name>
    <dbReference type="NCBI Taxonomy" id="157072"/>
    <lineage>
        <taxon>Eukaryota</taxon>
        <taxon>Sar</taxon>
        <taxon>Stramenopiles</taxon>
        <taxon>Oomycota</taxon>
        <taxon>Saprolegniomycetes</taxon>
        <taxon>Saprolegniales</taxon>
        <taxon>Verrucalvaceae</taxon>
        <taxon>Aphanomyces</taxon>
    </lineage>
</organism>
<comment type="similarity">
    <text evidence="2">Belongs to the WD repeat DCAF13/WDSOF1 family.</text>
</comment>
<evidence type="ECO:0000313" key="10">
    <source>
        <dbReference type="EMBL" id="RHY32310.1"/>
    </source>
</evidence>
<dbReference type="Pfam" id="PF07647">
    <property type="entry name" value="SAM_2"/>
    <property type="match status" value="1"/>
</dbReference>
<keyword evidence="5" id="KW-0539">Nucleus</keyword>
<dbReference type="PANTHER" id="PTHR22851">
    <property type="entry name" value="U3 SMALL NUCLEOLAR RNA U3 SNORNA ASSOCIATED PROTEIN"/>
    <property type="match status" value="1"/>
</dbReference>
<evidence type="ECO:0000256" key="6">
    <source>
        <dbReference type="ARBA" id="ARBA00023274"/>
    </source>
</evidence>
<dbReference type="InterPro" id="IPR015943">
    <property type="entry name" value="WD40/YVTN_repeat-like_dom_sf"/>
</dbReference>
<evidence type="ECO:0000256" key="2">
    <source>
        <dbReference type="ARBA" id="ARBA00005649"/>
    </source>
</evidence>
<keyword evidence="6" id="KW-0687">Ribonucleoprotein</keyword>
<evidence type="ECO:0000256" key="5">
    <source>
        <dbReference type="ARBA" id="ARBA00023242"/>
    </source>
</evidence>
<dbReference type="VEuPathDB" id="FungiDB:H310_05625"/>
<feature type="repeat" description="WD" evidence="7">
    <location>
        <begin position="439"/>
        <end position="472"/>
    </location>
</feature>
<dbReference type="InterPro" id="IPR051733">
    <property type="entry name" value="WD_repeat_DCAF13/WDSOF1"/>
</dbReference>
<dbReference type="InterPro" id="IPR036322">
    <property type="entry name" value="WD40_repeat_dom_sf"/>
</dbReference>
<dbReference type="SUPFAM" id="SSF47769">
    <property type="entry name" value="SAM/Pointed domain"/>
    <property type="match status" value="1"/>
</dbReference>
<proteinExistence type="inferred from homology"/>
<evidence type="ECO:0000256" key="1">
    <source>
        <dbReference type="ARBA" id="ARBA00004604"/>
    </source>
</evidence>
<evidence type="ECO:0000313" key="11">
    <source>
        <dbReference type="Proteomes" id="UP000285060"/>
    </source>
</evidence>
<evidence type="ECO:0000256" key="8">
    <source>
        <dbReference type="SAM" id="MobiDB-lite"/>
    </source>
</evidence>
<dbReference type="GO" id="GO:0000462">
    <property type="term" value="P:maturation of SSU-rRNA from tricistronic rRNA transcript (SSU-rRNA, 5.8S rRNA, LSU-rRNA)"/>
    <property type="evidence" value="ECO:0007669"/>
    <property type="project" value="TreeGrafter"/>
</dbReference>
<dbReference type="Proteomes" id="UP000285060">
    <property type="component" value="Unassembled WGS sequence"/>
</dbReference>
<dbReference type="PROSITE" id="PS50105">
    <property type="entry name" value="SAM_DOMAIN"/>
    <property type="match status" value="1"/>
</dbReference>
<dbReference type="Pfam" id="PF00400">
    <property type="entry name" value="WD40"/>
    <property type="match status" value="4"/>
</dbReference>